<dbReference type="InterPro" id="IPR036259">
    <property type="entry name" value="MFS_trans_sf"/>
</dbReference>
<dbReference type="PANTHER" id="PTHR43271">
    <property type="entry name" value="BLL2771 PROTEIN"/>
    <property type="match status" value="1"/>
</dbReference>
<feature type="domain" description="Major facilitator superfamily (MFS) profile" evidence="9">
    <location>
        <begin position="1"/>
        <end position="120"/>
    </location>
</feature>
<evidence type="ECO:0000313" key="10">
    <source>
        <dbReference type="EMBL" id="MFD0803757.1"/>
    </source>
</evidence>
<evidence type="ECO:0000256" key="6">
    <source>
        <dbReference type="ARBA" id="ARBA00022989"/>
    </source>
</evidence>
<evidence type="ECO:0000256" key="8">
    <source>
        <dbReference type="SAM" id="Phobius"/>
    </source>
</evidence>
<evidence type="ECO:0000256" key="1">
    <source>
        <dbReference type="ARBA" id="ARBA00004651"/>
    </source>
</evidence>
<keyword evidence="5 8" id="KW-0812">Transmembrane</keyword>
<dbReference type="SUPFAM" id="SSF103473">
    <property type="entry name" value="MFS general substrate transporter"/>
    <property type="match status" value="1"/>
</dbReference>
<evidence type="ECO:0000256" key="3">
    <source>
        <dbReference type="ARBA" id="ARBA00022448"/>
    </source>
</evidence>
<keyword evidence="11" id="KW-1185">Reference proteome</keyword>
<dbReference type="PROSITE" id="PS50850">
    <property type="entry name" value="MFS"/>
    <property type="match status" value="1"/>
</dbReference>
<dbReference type="PANTHER" id="PTHR43271:SF1">
    <property type="entry name" value="INNER MEMBRANE TRANSPORT PROTEIN YNFM"/>
    <property type="match status" value="1"/>
</dbReference>
<keyword evidence="4" id="KW-1003">Cell membrane</keyword>
<dbReference type="Gene3D" id="1.20.1250.20">
    <property type="entry name" value="MFS general substrate transporter like domains"/>
    <property type="match status" value="1"/>
</dbReference>
<keyword evidence="6 8" id="KW-1133">Transmembrane helix</keyword>
<evidence type="ECO:0000256" key="4">
    <source>
        <dbReference type="ARBA" id="ARBA00022475"/>
    </source>
</evidence>
<comment type="similarity">
    <text evidence="2">Belongs to the major facilitator superfamily.</text>
</comment>
<dbReference type="InterPro" id="IPR020846">
    <property type="entry name" value="MFS_dom"/>
</dbReference>
<dbReference type="InterPro" id="IPR011701">
    <property type="entry name" value="MFS"/>
</dbReference>
<comment type="subcellular location">
    <subcellularLocation>
        <location evidence="1">Cell membrane</location>
        <topology evidence="1">Multi-pass membrane protein</topology>
    </subcellularLocation>
</comment>
<evidence type="ECO:0000313" key="11">
    <source>
        <dbReference type="Proteomes" id="UP001596956"/>
    </source>
</evidence>
<feature type="transmembrane region" description="Helical" evidence="8">
    <location>
        <begin position="33"/>
        <end position="55"/>
    </location>
</feature>
<evidence type="ECO:0000259" key="9">
    <source>
        <dbReference type="PROSITE" id="PS50850"/>
    </source>
</evidence>
<keyword evidence="3" id="KW-0813">Transport</keyword>
<dbReference type="EMBL" id="JBHTHR010001100">
    <property type="protein sequence ID" value="MFD0803757.1"/>
    <property type="molecule type" value="Genomic_DNA"/>
</dbReference>
<feature type="transmembrane region" description="Helical" evidence="8">
    <location>
        <begin position="92"/>
        <end position="115"/>
    </location>
</feature>
<name>A0ABW3BL43_9ACTN</name>
<organism evidence="10 11">
    <name type="scientific">Streptomonospora algeriensis</name>
    <dbReference type="NCBI Taxonomy" id="995084"/>
    <lineage>
        <taxon>Bacteria</taxon>
        <taxon>Bacillati</taxon>
        <taxon>Actinomycetota</taxon>
        <taxon>Actinomycetes</taxon>
        <taxon>Streptosporangiales</taxon>
        <taxon>Nocardiopsidaceae</taxon>
        <taxon>Streptomonospora</taxon>
    </lineage>
</organism>
<feature type="transmembrane region" description="Helical" evidence="8">
    <location>
        <begin position="67"/>
        <end position="86"/>
    </location>
</feature>
<accession>A0ABW3BL43</accession>
<feature type="transmembrane region" description="Helical" evidence="8">
    <location>
        <begin position="9"/>
        <end position="27"/>
    </location>
</feature>
<dbReference type="Pfam" id="PF07690">
    <property type="entry name" value="MFS_1"/>
    <property type="match status" value="1"/>
</dbReference>
<sequence length="120" mass="12282">LAERLGRRAVLLCGVAVMSAAAALLLVPALSAVIAGLLVFTFGFFAAHATASAWVGQRATAARAQAAALYTLAYYLGSSTFGWLGGVCYDSVGWSGVVAYVLGLCAASVLAGAALRERRR</sequence>
<evidence type="ECO:0000256" key="7">
    <source>
        <dbReference type="ARBA" id="ARBA00023136"/>
    </source>
</evidence>
<proteinExistence type="inferred from homology"/>
<evidence type="ECO:0000256" key="2">
    <source>
        <dbReference type="ARBA" id="ARBA00008335"/>
    </source>
</evidence>
<reference evidence="11" key="1">
    <citation type="journal article" date="2019" name="Int. J. Syst. Evol. Microbiol.">
        <title>The Global Catalogue of Microorganisms (GCM) 10K type strain sequencing project: providing services to taxonomists for standard genome sequencing and annotation.</title>
        <authorList>
            <consortium name="The Broad Institute Genomics Platform"/>
            <consortium name="The Broad Institute Genome Sequencing Center for Infectious Disease"/>
            <person name="Wu L."/>
            <person name="Ma J."/>
        </authorList>
    </citation>
    <scope>NUCLEOTIDE SEQUENCE [LARGE SCALE GENOMIC DNA]</scope>
    <source>
        <strain evidence="11">CCUG 63369</strain>
    </source>
</reference>
<protein>
    <submittedName>
        <fullName evidence="10">MFS transporter</fullName>
    </submittedName>
</protein>
<gene>
    <name evidence="10" type="ORF">ACFQZU_20895</name>
</gene>
<dbReference type="Proteomes" id="UP001596956">
    <property type="component" value="Unassembled WGS sequence"/>
</dbReference>
<keyword evidence="7 8" id="KW-0472">Membrane</keyword>
<comment type="caution">
    <text evidence="10">The sequence shown here is derived from an EMBL/GenBank/DDBJ whole genome shotgun (WGS) entry which is preliminary data.</text>
</comment>
<evidence type="ECO:0000256" key="5">
    <source>
        <dbReference type="ARBA" id="ARBA00022692"/>
    </source>
</evidence>
<feature type="non-terminal residue" evidence="10">
    <location>
        <position position="1"/>
    </location>
</feature>